<evidence type="ECO:0000256" key="2">
    <source>
        <dbReference type="SAM" id="Phobius"/>
    </source>
</evidence>
<dbReference type="Proteomes" id="UP000076720">
    <property type="component" value="Chromosome"/>
</dbReference>
<organism evidence="3 4">
    <name type="scientific">Streptomyces ambofaciens</name>
    <dbReference type="NCBI Taxonomy" id="1889"/>
    <lineage>
        <taxon>Bacteria</taxon>
        <taxon>Bacillati</taxon>
        <taxon>Actinomycetota</taxon>
        <taxon>Actinomycetes</taxon>
        <taxon>Kitasatosporales</taxon>
        <taxon>Streptomycetaceae</taxon>
        <taxon>Streptomyces</taxon>
    </lineage>
</organism>
<feature type="compositionally biased region" description="Basic and acidic residues" evidence="1">
    <location>
        <begin position="10"/>
        <end position="29"/>
    </location>
</feature>
<sequence length="61" mass="6660">MCPPRRRRQDGRMTTHRAPERSAHRSSRPVERAVVTGLVLAVAAGTAWIGGMIYTIAGWSG</sequence>
<protein>
    <recommendedName>
        <fullName evidence="5">Integral membrane protein</fullName>
    </recommendedName>
</protein>
<feature type="transmembrane region" description="Helical" evidence="2">
    <location>
        <begin position="33"/>
        <end position="57"/>
    </location>
</feature>
<proteinExistence type="predicted"/>
<accession>A0ABM6B793</accession>
<dbReference type="NCBIfam" id="NF046122">
    <property type="entry name" value="morpho_MmpA"/>
    <property type="match status" value="1"/>
</dbReference>
<reference evidence="4" key="1">
    <citation type="submission" date="2015-10" db="EMBL/GenBank/DDBJ databases">
        <title>Complete genome sequence of Streptomyces ambofaciens DSM 40697.</title>
        <authorList>
            <person name="Thibessard A."/>
            <person name="Leblond P."/>
        </authorList>
    </citation>
    <scope>NUCLEOTIDE SEQUENCE [LARGE SCALE GENOMIC DNA]</scope>
    <source>
        <strain evidence="4">DSM 40697</strain>
    </source>
</reference>
<keyword evidence="2" id="KW-1133">Transmembrane helix</keyword>
<evidence type="ECO:0000313" key="4">
    <source>
        <dbReference type="Proteomes" id="UP000076720"/>
    </source>
</evidence>
<reference evidence="3 4" key="2">
    <citation type="journal article" date="2016" name="Genome Announc.">
        <title>Complete Genome Sequence of Streptomyces ambofaciens DSM 40697, a Paradigm for Genome Plasticity Studies.</title>
        <authorList>
            <person name="Thibessard A."/>
            <person name="Leblond P."/>
        </authorList>
    </citation>
    <scope>NUCLEOTIDE SEQUENCE [LARGE SCALE GENOMIC DNA]</scope>
    <source>
        <strain evidence="3 4">DSM 40697</strain>
    </source>
</reference>
<evidence type="ECO:0000313" key="3">
    <source>
        <dbReference type="EMBL" id="ANB09687.1"/>
    </source>
</evidence>
<keyword evidence="4" id="KW-1185">Reference proteome</keyword>
<gene>
    <name evidence="3" type="ORF">SAM40697_5732</name>
</gene>
<dbReference type="InterPro" id="IPR059130">
    <property type="entry name" value="MmpA_put"/>
</dbReference>
<dbReference type="EMBL" id="CP012949">
    <property type="protein sequence ID" value="ANB09687.1"/>
    <property type="molecule type" value="Genomic_DNA"/>
</dbReference>
<keyword evidence="2" id="KW-0812">Transmembrane</keyword>
<keyword evidence="2" id="KW-0472">Membrane</keyword>
<feature type="region of interest" description="Disordered" evidence="1">
    <location>
        <begin position="1"/>
        <end position="29"/>
    </location>
</feature>
<evidence type="ECO:0000256" key="1">
    <source>
        <dbReference type="SAM" id="MobiDB-lite"/>
    </source>
</evidence>
<name>A0ABM6B793_STRAM</name>
<evidence type="ECO:0008006" key="5">
    <source>
        <dbReference type="Google" id="ProtNLM"/>
    </source>
</evidence>